<accession>L0F364</accession>
<evidence type="ECO:0000256" key="2">
    <source>
        <dbReference type="SAM" id="Phobius"/>
    </source>
</evidence>
<proteinExistence type="predicted"/>
<dbReference type="PANTHER" id="PTHR30404:SF0">
    <property type="entry name" value="N-ACETYLMURAMOYL-L-ALANINE AMIDASE AMIC"/>
    <property type="match status" value="1"/>
</dbReference>
<dbReference type="GO" id="GO:0009253">
    <property type="term" value="P:peptidoglycan catabolic process"/>
    <property type="evidence" value="ECO:0007669"/>
    <property type="project" value="InterPro"/>
</dbReference>
<keyword evidence="5" id="KW-1185">Reference proteome</keyword>
<keyword evidence="1" id="KW-0378">Hydrolase</keyword>
<evidence type="ECO:0000313" key="4">
    <source>
        <dbReference type="EMBL" id="AGA67612.1"/>
    </source>
</evidence>
<dbReference type="STRING" id="871963.Desdi_0039"/>
<dbReference type="SMART" id="SM00646">
    <property type="entry name" value="Ami_3"/>
    <property type="match status" value="1"/>
</dbReference>
<dbReference type="OrthoDB" id="9772024at2"/>
<dbReference type="EMBL" id="CP003344">
    <property type="protein sequence ID" value="AGA67612.1"/>
    <property type="molecule type" value="Genomic_DNA"/>
</dbReference>
<dbReference type="CDD" id="cd02696">
    <property type="entry name" value="MurNAc-LAA"/>
    <property type="match status" value="1"/>
</dbReference>
<dbReference type="Gene3D" id="3.40.630.40">
    <property type="entry name" value="Zn-dependent exopeptidases"/>
    <property type="match status" value="1"/>
</dbReference>
<keyword evidence="2" id="KW-1133">Transmembrane helix</keyword>
<dbReference type="InterPro" id="IPR002508">
    <property type="entry name" value="MurNAc-LAA_cat"/>
</dbReference>
<organism evidence="4 5">
    <name type="scientific">Desulfitobacterium dichloroeliminans (strain LMG P-21439 / DCA1)</name>
    <dbReference type="NCBI Taxonomy" id="871963"/>
    <lineage>
        <taxon>Bacteria</taxon>
        <taxon>Bacillati</taxon>
        <taxon>Bacillota</taxon>
        <taxon>Clostridia</taxon>
        <taxon>Eubacteriales</taxon>
        <taxon>Desulfitobacteriaceae</taxon>
        <taxon>Desulfitobacterium</taxon>
    </lineage>
</organism>
<evidence type="ECO:0000313" key="5">
    <source>
        <dbReference type="Proteomes" id="UP000010797"/>
    </source>
</evidence>
<dbReference type="Pfam" id="PF01520">
    <property type="entry name" value="Amidase_3"/>
    <property type="match status" value="1"/>
</dbReference>
<sequence length="238" mass="26105">MRKPVVIPGKRTQGMAIIIVITLMLGLVISVFHQGSAAVLGPQETKYKVVLDAGHGGYDPGAITKQGVYEKEINLEMAKRIKELLGPAGIEITLTREEDIDYVPEGVRGRQSKKQADLNHRISLATKAEADALISLHLNATPSGKNTGAETFYHFQSEPGKMLAETIQQELIKVPGMNRRIAKPGEFYLIKNSPMPAVIVELGYISNPKEFAKLQQPWYQDQLAQAVAKGVANYFGLP</sequence>
<evidence type="ECO:0000259" key="3">
    <source>
        <dbReference type="SMART" id="SM00646"/>
    </source>
</evidence>
<keyword evidence="2" id="KW-0472">Membrane</keyword>
<feature type="domain" description="MurNAc-LAA" evidence="3">
    <location>
        <begin position="122"/>
        <end position="232"/>
    </location>
</feature>
<gene>
    <name evidence="4" type="ordered locus">Desdi_0039</name>
</gene>
<feature type="transmembrane region" description="Helical" evidence="2">
    <location>
        <begin position="12"/>
        <end position="32"/>
    </location>
</feature>
<dbReference type="InterPro" id="IPR050695">
    <property type="entry name" value="N-acetylmuramoyl_amidase_3"/>
</dbReference>
<keyword evidence="2" id="KW-0812">Transmembrane</keyword>
<dbReference type="GO" id="GO:0008745">
    <property type="term" value="F:N-acetylmuramoyl-L-alanine amidase activity"/>
    <property type="evidence" value="ECO:0007669"/>
    <property type="project" value="InterPro"/>
</dbReference>
<dbReference type="KEGG" id="ddl:Desdi_0039"/>
<dbReference type="RefSeq" id="WP_015260619.1">
    <property type="nucleotide sequence ID" value="NC_019903.1"/>
</dbReference>
<evidence type="ECO:0000256" key="1">
    <source>
        <dbReference type="ARBA" id="ARBA00022801"/>
    </source>
</evidence>
<dbReference type="AlphaFoldDB" id="L0F364"/>
<dbReference type="PANTHER" id="PTHR30404">
    <property type="entry name" value="N-ACETYLMURAMOYL-L-ALANINE AMIDASE"/>
    <property type="match status" value="1"/>
</dbReference>
<dbReference type="SUPFAM" id="SSF53187">
    <property type="entry name" value="Zn-dependent exopeptidases"/>
    <property type="match status" value="1"/>
</dbReference>
<dbReference type="Proteomes" id="UP000010797">
    <property type="component" value="Chromosome"/>
</dbReference>
<name>L0F364_DESDL</name>
<dbReference type="eggNOG" id="COG0860">
    <property type="taxonomic scope" value="Bacteria"/>
</dbReference>
<reference evidence="5" key="1">
    <citation type="submission" date="2012-02" db="EMBL/GenBank/DDBJ databases">
        <title>Complete sequence of Desulfitobacterium dichloroeliminans LMG P-21439.</title>
        <authorList>
            <person name="Lucas S."/>
            <person name="Han J."/>
            <person name="Lapidus A."/>
            <person name="Cheng J.-F."/>
            <person name="Goodwin L."/>
            <person name="Pitluck S."/>
            <person name="Peters L."/>
            <person name="Ovchinnikova G."/>
            <person name="Teshima H."/>
            <person name="Detter J.C."/>
            <person name="Han C."/>
            <person name="Tapia R."/>
            <person name="Land M."/>
            <person name="Hauser L."/>
            <person name="Kyrpides N."/>
            <person name="Ivanova N."/>
            <person name="Pagani I."/>
            <person name="Kruse T."/>
            <person name="de Vos W.M."/>
            <person name="Boon N."/>
            <person name="Smidt H."/>
            <person name="Woyke T."/>
        </authorList>
    </citation>
    <scope>NUCLEOTIDE SEQUENCE [LARGE SCALE GENOMIC DNA]</scope>
    <source>
        <strain evidence="5">LMG P-21439 / DCA1</strain>
    </source>
</reference>
<dbReference type="GO" id="GO:0030288">
    <property type="term" value="C:outer membrane-bounded periplasmic space"/>
    <property type="evidence" value="ECO:0007669"/>
    <property type="project" value="TreeGrafter"/>
</dbReference>
<protein>
    <submittedName>
        <fullName evidence="4">N-acetylmuramoyl-L-alanine amidase</fullName>
    </submittedName>
</protein>
<dbReference type="HOGENOM" id="CLU_014322_7_0_9"/>